<evidence type="ECO:0000313" key="3">
    <source>
        <dbReference type="EMBL" id="NMD85550.1"/>
    </source>
</evidence>
<comment type="caution">
    <text evidence="4">The sequence shown here is derived from an EMBL/GenBank/DDBJ whole genome shotgun (WGS) entry which is preliminary data.</text>
</comment>
<dbReference type="EMBL" id="QEKH01000014">
    <property type="protein sequence ID" value="PVY41442.1"/>
    <property type="molecule type" value="Genomic_DNA"/>
</dbReference>
<dbReference type="Proteomes" id="UP000245959">
    <property type="component" value="Unassembled WGS sequence"/>
</dbReference>
<evidence type="ECO:0000313" key="4">
    <source>
        <dbReference type="EMBL" id="PVY41442.1"/>
    </source>
</evidence>
<keyword evidence="5" id="KW-1185">Reference proteome</keyword>
<feature type="region of interest" description="Disordered" evidence="1">
    <location>
        <begin position="57"/>
        <end position="85"/>
    </location>
</feature>
<evidence type="ECO:0008006" key="7">
    <source>
        <dbReference type="Google" id="ProtNLM"/>
    </source>
</evidence>
<proteinExistence type="predicted"/>
<dbReference type="RefSeq" id="WP_116884100.1">
    <property type="nucleotide sequence ID" value="NZ_CABMMC010000012.1"/>
</dbReference>
<reference evidence="4 5" key="1">
    <citation type="submission" date="2018-04" db="EMBL/GenBank/DDBJ databases">
        <title>Genomic Encyclopedia of Type Strains, Phase IV (KMG-IV): sequencing the most valuable type-strain genomes for metagenomic binning, comparative biology and taxonomic classification.</title>
        <authorList>
            <person name="Goeker M."/>
        </authorList>
    </citation>
    <scope>NUCLEOTIDE SEQUENCE [LARGE SCALE GENOMIC DNA]</scope>
    <source>
        <strain evidence="4 5">DSM 14823</strain>
    </source>
</reference>
<dbReference type="EMBL" id="JABAEW010000003">
    <property type="protein sequence ID" value="NMD85550.1"/>
    <property type="molecule type" value="Genomic_DNA"/>
</dbReference>
<dbReference type="Proteomes" id="UP000576225">
    <property type="component" value="Unassembled WGS sequence"/>
</dbReference>
<name>A0A2U1AYK0_9BACT</name>
<evidence type="ECO:0000313" key="5">
    <source>
        <dbReference type="Proteomes" id="UP000245959"/>
    </source>
</evidence>
<sequence length="85" mass="9235">MKTTLFLFLLAAIPMLTTITCFAEDVPVPVDDKDYVPPQAAISRDGIYLPEALLADTRATTPSEDAPATETNREEDSLTDSSAQF</sequence>
<accession>A0A2U1AYK0</accession>
<feature type="chain" id="PRO_5041123311" description="Secreted protein" evidence="2">
    <location>
        <begin position="24"/>
        <end position="85"/>
    </location>
</feature>
<organism evidence="4 5">
    <name type="scientific">Victivallis vadensis</name>
    <dbReference type="NCBI Taxonomy" id="172901"/>
    <lineage>
        <taxon>Bacteria</taxon>
        <taxon>Pseudomonadati</taxon>
        <taxon>Lentisphaerota</taxon>
        <taxon>Lentisphaeria</taxon>
        <taxon>Victivallales</taxon>
        <taxon>Victivallaceae</taxon>
        <taxon>Victivallis</taxon>
    </lineage>
</organism>
<reference evidence="3 6" key="2">
    <citation type="submission" date="2020-04" db="EMBL/GenBank/DDBJ databases">
        <authorList>
            <person name="Hitch T.C.A."/>
            <person name="Wylensek D."/>
            <person name="Clavel T."/>
        </authorList>
    </citation>
    <scope>NUCLEOTIDE SEQUENCE [LARGE SCALE GENOMIC DNA]</scope>
    <source>
        <strain evidence="3 6">COR2-253-APC-1A</strain>
    </source>
</reference>
<evidence type="ECO:0000313" key="6">
    <source>
        <dbReference type="Proteomes" id="UP000576225"/>
    </source>
</evidence>
<protein>
    <recommendedName>
        <fullName evidence="7">Secreted protein</fullName>
    </recommendedName>
</protein>
<evidence type="ECO:0000256" key="2">
    <source>
        <dbReference type="SAM" id="SignalP"/>
    </source>
</evidence>
<keyword evidence="2" id="KW-0732">Signal</keyword>
<evidence type="ECO:0000256" key="1">
    <source>
        <dbReference type="SAM" id="MobiDB-lite"/>
    </source>
</evidence>
<gene>
    <name evidence="4" type="ORF">C8D82_11456</name>
    <name evidence="3" type="ORF">HF882_03025</name>
</gene>
<dbReference type="AlphaFoldDB" id="A0A2U1AYK0"/>
<feature type="signal peptide" evidence="2">
    <location>
        <begin position="1"/>
        <end position="23"/>
    </location>
</feature>
<dbReference type="GeneID" id="78295408"/>